<dbReference type="PANTHER" id="PTHR33371:SF4">
    <property type="entry name" value="INTERMEMBRANE PHOSPHOLIPID TRANSPORT SYSTEM BINDING PROTEIN MLAD"/>
    <property type="match status" value="1"/>
</dbReference>
<feature type="domain" description="Mce/MlaD" evidence="1">
    <location>
        <begin position="38"/>
        <end position="106"/>
    </location>
</feature>
<dbReference type="InterPro" id="IPR003399">
    <property type="entry name" value="Mce/MlaD"/>
</dbReference>
<dbReference type="PANTHER" id="PTHR33371">
    <property type="entry name" value="INTERMEMBRANE PHOSPHOLIPID TRANSPORT SYSTEM BINDING PROTEIN MLAD-RELATED"/>
    <property type="match status" value="1"/>
</dbReference>
<evidence type="ECO:0000259" key="1">
    <source>
        <dbReference type="Pfam" id="PF02470"/>
    </source>
</evidence>
<name>A0A6B1FB08_9SYNE</name>
<evidence type="ECO:0000313" key="2">
    <source>
        <dbReference type="EMBL" id="MYG38434.1"/>
    </source>
</evidence>
<dbReference type="InterPro" id="IPR052336">
    <property type="entry name" value="MlaD_Phospholipid_Transporter"/>
</dbReference>
<dbReference type="EMBL" id="VYDO01000181">
    <property type="protein sequence ID" value="MYG38434.1"/>
    <property type="molecule type" value="Genomic_DNA"/>
</dbReference>
<gene>
    <name evidence="2" type="ORF">F4162_05490</name>
</gene>
<dbReference type="Pfam" id="PF02470">
    <property type="entry name" value="MlaD"/>
    <property type="match status" value="1"/>
</dbReference>
<sequence>MRRSFREAAVGLSILAALGIAGGLWLRLRGHQFAGAAWTVTVRLEDAAGLVSRSTARYRGVDVGMVRSVTPEPDFVAVQVQISDPELVIPQPVTARVGSGSVLGGTAQLVLTGSSSPLPAPASPTADDCPSAQQLCAGDVLQGTRSPTLGDVTASATALLDQAIVLDLLGTLDLAAQSLIDASNSFTTAADNTTVLVESLQDLAQRLSPGVDQINASAVNLNTLTDHLAKAAAELDRPETIAQFRQTMANVESAADQLNTRAGVILSNVESFTANLDRIGSDIVGITSDPAVANGLRSLTVGLGLLFEDLYGPERLADPEAVEGSANP</sequence>
<comment type="caution">
    <text evidence="2">The sequence shown here is derived from an EMBL/GenBank/DDBJ whole genome shotgun (WGS) entry which is preliminary data.</text>
</comment>
<dbReference type="AlphaFoldDB" id="A0A6B1FB08"/>
<protein>
    <submittedName>
        <fullName evidence="2">MCE family protein</fullName>
    </submittedName>
</protein>
<reference evidence="2" key="1">
    <citation type="submission" date="2019-09" db="EMBL/GenBank/DDBJ databases">
        <title>Characterisation of the sponge microbiome using genome-centric metagenomics.</title>
        <authorList>
            <person name="Engelberts J.P."/>
            <person name="Robbins S.J."/>
            <person name="De Goeij J.M."/>
            <person name="Aranda M."/>
            <person name="Bell S.C."/>
            <person name="Webster N.S."/>
        </authorList>
    </citation>
    <scope>NUCLEOTIDE SEQUENCE</scope>
    <source>
        <strain evidence="2">SB0676_bin_10</strain>
    </source>
</reference>
<proteinExistence type="predicted"/>
<organism evidence="2">
    <name type="scientific">Synechococcus sp. SB0676_bin_10</name>
    <dbReference type="NCBI Taxonomy" id="2604869"/>
    <lineage>
        <taxon>Bacteria</taxon>
        <taxon>Bacillati</taxon>
        <taxon>Cyanobacteriota</taxon>
        <taxon>Cyanophyceae</taxon>
        <taxon>Synechococcales</taxon>
        <taxon>Synechococcaceae</taxon>
        <taxon>Synechococcus</taxon>
    </lineage>
</organism>
<accession>A0A6B1FB08</accession>